<sequence>MGDRLYELMDARQAADALDAYLAERAPALRRLRKTLVDHGLDPEEMLDGSVYSVSPLWAWISARATECGVAQHPLTEDPTRHSWSSWARHGRLVDPHPTVGTLRLVDGFVSYLGQILCAAVPGAIWVVGEHRIAAHPLLNRPVLAAGHHQIFLPLFPLYGAYQCAYQRFPMSGTEMLAHTRRTIHALEGGGTEAADLEEPMVTVVAEVGCFDVGLREDVAAHPGLVEQLVAELADRDGILSVYRYGPAAIVVDFPDWDELQLDLWCTLWLQRHLPR</sequence>
<dbReference type="EMBL" id="WOGU01000009">
    <property type="protein sequence ID" value="MUN63777.1"/>
    <property type="molecule type" value="Genomic_DNA"/>
</dbReference>
<organism evidence="1 2">
    <name type="scientific">Kocuria sediminis</name>
    <dbReference type="NCBI Taxonomy" id="1038857"/>
    <lineage>
        <taxon>Bacteria</taxon>
        <taxon>Bacillati</taxon>
        <taxon>Actinomycetota</taxon>
        <taxon>Actinomycetes</taxon>
        <taxon>Micrococcales</taxon>
        <taxon>Micrococcaceae</taxon>
        <taxon>Kocuria</taxon>
    </lineage>
</organism>
<reference evidence="1 2" key="1">
    <citation type="submission" date="2019-12" db="EMBL/GenBank/DDBJ databases">
        <authorList>
            <person name="Shi Y."/>
        </authorList>
    </citation>
    <scope>NUCLEOTIDE SEQUENCE [LARGE SCALE GENOMIC DNA]</scope>
    <source>
        <strain evidence="1 2">JCM 17929</strain>
    </source>
</reference>
<comment type="caution">
    <text evidence="1">The sequence shown here is derived from an EMBL/GenBank/DDBJ whole genome shotgun (WGS) entry which is preliminary data.</text>
</comment>
<evidence type="ECO:0000313" key="1">
    <source>
        <dbReference type="EMBL" id="MUN63777.1"/>
    </source>
</evidence>
<protein>
    <submittedName>
        <fullName evidence="1">Uncharacterized protein</fullName>
    </submittedName>
</protein>
<keyword evidence="2" id="KW-1185">Reference proteome</keyword>
<name>A0A6N8GNH1_9MICC</name>
<dbReference type="RefSeq" id="WP_156269672.1">
    <property type="nucleotide sequence ID" value="NZ_WOGU01000009.1"/>
</dbReference>
<evidence type="ECO:0000313" key="2">
    <source>
        <dbReference type="Proteomes" id="UP000436989"/>
    </source>
</evidence>
<dbReference type="AlphaFoldDB" id="A0A6N8GNH1"/>
<proteinExistence type="predicted"/>
<gene>
    <name evidence="1" type="ORF">GMA12_11605</name>
</gene>
<dbReference type="Proteomes" id="UP000436989">
    <property type="component" value="Unassembled WGS sequence"/>
</dbReference>
<accession>A0A6N8GNH1</accession>